<feature type="transmembrane region" description="Helical" evidence="1">
    <location>
        <begin position="51"/>
        <end position="70"/>
    </location>
</feature>
<proteinExistence type="predicted"/>
<keyword evidence="1" id="KW-0472">Membrane</keyword>
<dbReference type="Proteomes" id="UP000178254">
    <property type="component" value="Unassembled WGS sequence"/>
</dbReference>
<dbReference type="AlphaFoldDB" id="A0A1F6PDR8"/>
<dbReference type="EMBL" id="MFRE01000011">
    <property type="protein sequence ID" value="OGH94200.1"/>
    <property type="molecule type" value="Genomic_DNA"/>
</dbReference>
<sequence>MSISDVTLSGAFHLAPLKNKIILIGVVFLILYTKNYISVFLYMKEFPMRRAFGWATLGASLVFVGGAVLLITGSGWLAIVGGVIGIFFFVGLAS</sequence>
<reference evidence="2 3" key="1">
    <citation type="journal article" date="2016" name="Nat. Commun.">
        <title>Thousands of microbial genomes shed light on interconnected biogeochemical processes in an aquifer system.</title>
        <authorList>
            <person name="Anantharaman K."/>
            <person name="Brown C.T."/>
            <person name="Hug L.A."/>
            <person name="Sharon I."/>
            <person name="Castelle C.J."/>
            <person name="Probst A.J."/>
            <person name="Thomas B.C."/>
            <person name="Singh A."/>
            <person name="Wilkins M.J."/>
            <person name="Karaoz U."/>
            <person name="Brodie E.L."/>
            <person name="Williams K.H."/>
            <person name="Hubbard S.S."/>
            <person name="Banfield J.F."/>
        </authorList>
    </citation>
    <scope>NUCLEOTIDE SEQUENCE [LARGE SCALE GENOMIC DNA]</scope>
</reference>
<name>A0A1F6PDR8_9BACT</name>
<accession>A0A1F6PDR8</accession>
<evidence type="ECO:0000313" key="2">
    <source>
        <dbReference type="EMBL" id="OGH94200.1"/>
    </source>
</evidence>
<gene>
    <name evidence="2" type="ORF">A2538_01565</name>
</gene>
<keyword evidence="1" id="KW-0812">Transmembrane</keyword>
<comment type="caution">
    <text evidence="2">The sequence shown here is derived from an EMBL/GenBank/DDBJ whole genome shotgun (WGS) entry which is preliminary data.</text>
</comment>
<evidence type="ECO:0000313" key="3">
    <source>
        <dbReference type="Proteomes" id="UP000178254"/>
    </source>
</evidence>
<evidence type="ECO:0000256" key="1">
    <source>
        <dbReference type="SAM" id="Phobius"/>
    </source>
</evidence>
<feature type="transmembrane region" description="Helical" evidence="1">
    <location>
        <begin position="21"/>
        <end position="42"/>
    </location>
</feature>
<organism evidence="2 3">
    <name type="scientific">Candidatus Magasanikbacteria bacterium RIFOXYD2_FULL_41_14</name>
    <dbReference type="NCBI Taxonomy" id="1798709"/>
    <lineage>
        <taxon>Bacteria</taxon>
        <taxon>Candidatus Magasanikiibacteriota</taxon>
    </lineage>
</organism>
<feature type="transmembrane region" description="Helical" evidence="1">
    <location>
        <begin position="76"/>
        <end position="93"/>
    </location>
</feature>
<keyword evidence="1" id="KW-1133">Transmembrane helix</keyword>
<protein>
    <submittedName>
        <fullName evidence="2">Uncharacterized protein</fullName>
    </submittedName>
</protein>